<dbReference type="EMBL" id="UINC01018340">
    <property type="protein sequence ID" value="SVA76954.1"/>
    <property type="molecule type" value="Genomic_DNA"/>
</dbReference>
<name>A0A381YIT2_9ZZZZ</name>
<keyword evidence="6" id="KW-0547">Nucleotide-binding</keyword>
<dbReference type="GO" id="GO:0005524">
    <property type="term" value="F:ATP binding"/>
    <property type="evidence" value="ECO:0007669"/>
    <property type="project" value="UniProtKB-KW"/>
</dbReference>
<dbReference type="Pfam" id="PF01467">
    <property type="entry name" value="CTP_transf_like"/>
    <property type="match status" value="1"/>
</dbReference>
<keyword evidence="4" id="KW-0808">Transferase</keyword>
<dbReference type="Gene3D" id="3.40.50.620">
    <property type="entry name" value="HUPs"/>
    <property type="match status" value="1"/>
</dbReference>
<evidence type="ECO:0000256" key="2">
    <source>
        <dbReference type="ARBA" id="ARBA00013868"/>
    </source>
</evidence>
<accession>A0A381YIT2</accession>
<proteinExistence type="inferred from homology"/>
<evidence type="ECO:0000256" key="8">
    <source>
        <dbReference type="ARBA" id="ARBA00022842"/>
    </source>
</evidence>
<evidence type="ECO:0000256" key="1">
    <source>
        <dbReference type="ARBA" id="ARBA00012392"/>
    </source>
</evidence>
<keyword evidence="9" id="KW-0173">Coenzyme A biosynthesis</keyword>
<dbReference type="PRINTS" id="PR01020">
    <property type="entry name" value="LPSBIOSNTHSS"/>
</dbReference>
<dbReference type="InterPro" id="IPR014729">
    <property type="entry name" value="Rossmann-like_a/b/a_fold"/>
</dbReference>
<organism evidence="12">
    <name type="scientific">marine metagenome</name>
    <dbReference type="NCBI Taxonomy" id="408172"/>
    <lineage>
        <taxon>unclassified sequences</taxon>
        <taxon>metagenomes</taxon>
        <taxon>ecological metagenomes</taxon>
    </lineage>
</organism>
<dbReference type="CDD" id="cd02163">
    <property type="entry name" value="PPAT"/>
    <property type="match status" value="1"/>
</dbReference>
<evidence type="ECO:0000256" key="5">
    <source>
        <dbReference type="ARBA" id="ARBA00022695"/>
    </source>
</evidence>
<feature type="domain" description="Cytidyltransferase-like" evidence="11">
    <location>
        <begin position="5"/>
        <end position="133"/>
    </location>
</feature>
<dbReference type="NCBIfam" id="TIGR01510">
    <property type="entry name" value="coaD_prev_kdtB"/>
    <property type="match status" value="1"/>
</dbReference>
<keyword evidence="8" id="KW-0460">Magnesium</keyword>
<dbReference type="PANTHER" id="PTHR21342:SF1">
    <property type="entry name" value="PHOSPHOPANTETHEINE ADENYLYLTRANSFERASE"/>
    <property type="match status" value="1"/>
</dbReference>
<keyword evidence="7" id="KW-0067">ATP-binding</keyword>
<dbReference type="InterPro" id="IPR004821">
    <property type="entry name" value="Cyt_trans-like"/>
</dbReference>
<protein>
    <recommendedName>
        <fullName evidence="2">Phosphopantetheine adenylyltransferase</fullName>
        <ecNumber evidence="1">2.7.7.3</ecNumber>
    </recommendedName>
</protein>
<gene>
    <name evidence="12" type="ORF">METZ01_LOCUS129808</name>
</gene>
<evidence type="ECO:0000313" key="12">
    <source>
        <dbReference type="EMBL" id="SVA76954.1"/>
    </source>
</evidence>
<evidence type="ECO:0000256" key="10">
    <source>
        <dbReference type="ARBA" id="ARBA00029346"/>
    </source>
</evidence>
<dbReference type="InterPro" id="IPR001980">
    <property type="entry name" value="PPAT"/>
</dbReference>
<comment type="catalytic activity">
    <reaction evidence="10">
        <text>(R)-4'-phosphopantetheine + ATP + H(+) = 3'-dephospho-CoA + diphosphate</text>
        <dbReference type="Rhea" id="RHEA:19801"/>
        <dbReference type="ChEBI" id="CHEBI:15378"/>
        <dbReference type="ChEBI" id="CHEBI:30616"/>
        <dbReference type="ChEBI" id="CHEBI:33019"/>
        <dbReference type="ChEBI" id="CHEBI:57328"/>
        <dbReference type="ChEBI" id="CHEBI:61723"/>
        <dbReference type="EC" id="2.7.7.3"/>
    </reaction>
</comment>
<keyword evidence="3" id="KW-0963">Cytoplasm</keyword>
<dbReference type="GO" id="GO:0004595">
    <property type="term" value="F:pantetheine-phosphate adenylyltransferase activity"/>
    <property type="evidence" value="ECO:0007669"/>
    <property type="project" value="UniProtKB-EC"/>
</dbReference>
<dbReference type="GO" id="GO:0015937">
    <property type="term" value="P:coenzyme A biosynthetic process"/>
    <property type="evidence" value="ECO:0007669"/>
    <property type="project" value="UniProtKB-KW"/>
</dbReference>
<dbReference type="EC" id="2.7.7.3" evidence="1"/>
<evidence type="ECO:0000256" key="9">
    <source>
        <dbReference type="ARBA" id="ARBA00022993"/>
    </source>
</evidence>
<dbReference type="PANTHER" id="PTHR21342">
    <property type="entry name" value="PHOSPHOPANTETHEINE ADENYLYLTRANSFERASE"/>
    <property type="match status" value="1"/>
</dbReference>
<keyword evidence="5" id="KW-0548">Nucleotidyltransferase</keyword>
<evidence type="ECO:0000259" key="11">
    <source>
        <dbReference type="Pfam" id="PF01467"/>
    </source>
</evidence>
<evidence type="ECO:0000256" key="7">
    <source>
        <dbReference type="ARBA" id="ARBA00022840"/>
    </source>
</evidence>
<evidence type="ECO:0000256" key="6">
    <source>
        <dbReference type="ARBA" id="ARBA00022741"/>
    </source>
</evidence>
<dbReference type="AlphaFoldDB" id="A0A381YIT2"/>
<evidence type="ECO:0000256" key="3">
    <source>
        <dbReference type="ARBA" id="ARBA00022490"/>
    </source>
</evidence>
<sequence length="166" mass="18196">MSIAIYPGTFDPVTNGHVDIVERASKTVDHLTVGVVEISSKRTMFTVDERISMFTEAVNHVPNVSVESYSGLTVNAAREIGADVIVRGLRITSDFEYESEMALMNRRMAEDIETICLFSALEYQILSSSRVKEVAALGADVSGLVPQNVWGPLSERISQTKQVNGN</sequence>
<dbReference type="NCBIfam" id="TIGR00125">
    <property type="entry name" value="cyt_tran_rel"/>
    <property type="match status" value="1"/>
</dbReference>
<reference evidence="12" key="1">
    <citation type="submission" date="2018-05" db="EMBL/GenBank/DDBJ databases">
        <authorList>
            <person name="Lanie J.A."/>
            <person name="Ng W.-L."/>
            <person name="Kazmierczak K.M."/>
            <person name="Andrzejewski T.M."/>
            <person name="Davidsen T.M."/>
            <person name="Wayne K.J."/>
            <person name="Tettelin H."/>
            <person name="Glass J.I."/>
            <person name="Rusch D."/>
            <person name="Podicherti R."/>
            <person name="Tsui H.-C.T."/>
            <person name="Winkler M.E."/>
        </authorList>
    </citation>
    <scope>NUCLEOTIDE SEQUENCE</scope>
</reference>
<dbReference type="SUPFAM" id="SSF52374">
    <property type="entry name" value="Nucleotidylyl transferase"/>
    <property type="match status" value="1"/>
</dbReference>
<evidence type="ECO:0000256" key="4">
    <source>
        <dbReference type="ARBA" id="ARBA00022679"/>
    </source>
</evidence>
<dbReference type="HAMAP" id="MF_00151">
    <property type="entry name" value="PPAT_bact"/>
    <property type="match status" value="1"/>
</dbReference>